<feature type="domain" description="K Homology" evidence="4">
    <location>
        <begin position="190"/>
        <end position="261"/>
    </location>
</feature>
<keyword evidence="1" id="KW-0677">Repeat</keyword>
<evidence type="ECO:0000313" key="5">
    <source>
        <dbReference type="EMBL" id="KNZ60689.1"/>
    </source>
</evidence>
<feature type="region of interest" description="Disordered" evidence="3">
    <location>
        <begin position="1"/>
        <end position="35"/>
    </location>
</feature>
<dbReference type="PROSITE" id="PS50084">
    <property type="entry name" value="KH_TYPE_1"/>
    <property type="match status" value="2"/>
</dbReference>
<evidence type="ECO:0000256" key="2">
    <source>
        <dbReference type="PROSITE-ProRule" id="PRU00117"/>
    </source>
</evidence>
<dbReference type="InterPro" id="IPR004087">
    <property type="entry name" value="KH_dom"/>
</dbReference>
<dbReference type="Pfam" id="PF00013">
    <property type="entry name" value="KH_1"/>
    <property type="match status" value="2"/>
</dbReference>
<dbReference type="InterPro" id="IPR036612">
    <property type="entry name" value="KH_dom_type_1_sf"/>
</dbReference>
<accession>A0A0L6VJ03</accession>
<dbReference type="SUPFAM" id="SSF54791">
    <property type="entry name" value="Eukaryotic type KH-domain (KH-domain type I)"/>
    <property type="match status" value="2"/>
</dbReference>
<feature type="domain" description="K Homology" evidence="4">
    <location>
        <begin position="359"/>
        <end position="451"/>
    </location>
</feature>
<evidence type="ECO:0000256" key="3">
    <source>
        <dbReference type="SAM" id="MobiDB-lite"/>
    </source>
</evidence>
<dbReference type="EMBL" id="LAVV01005753">
    <property type="protein sequence ID" value="KNZ60689.1"/>
    <property type="molecule type" value="Genomic_DNA"/>
</dbReference>
<dbReference type="GO" id="GO:0003723">
    <property type="term" value="F:RNA binding"/>
    <property type="evidence" value="ECO:0007669"/>
    <property type="project" value="UniProtKB-UniRule"/>
</dbReference>
<dbReference type="VEuPathDB" id="FungiDB:VP01_1517g1"/>
<dbReference type="CDD" id="cd22457">
    <property type="entry name" value="KH-I_Rnc1_rpt3"/>
    <property type="match status" value="1"/>
</dbReference>
<evidence type="ECO:0000256" key="1">
    <source>
        <dbReference type="ARBA" id="ARBA00022737"/>
    </source>
</evidence>
<comment type="caution">
    <text evidence="5">The sequence shown here is derived from an EMBL/GenBank/DDBJ whole genome shotgun (WGS) entry which is preliminary data.</text>
</comment>
<dbReference type="InterPro" id="IPR049786">
    <property type="entry name" value="Rnc1_KH-I_3"/>
</dbReference>
<dbReference type="InterPro" id="IPR004088">
    <property type="entry name" value="KH_dom_type_1"/>
</dbReference>
<keyword evidence="6" id="KW-1185">Reference proteome</keyword>
<proteinExistence type="predicted"/>
<evidence type="ECO:0000259" key="4">
    <source>
        <dbReference type="SMART" id="SM00322"/>
    </source>
</evidence>
<dbReference type="CDD" id="cd22456">
    <property type="entry name" value="KH-I_Rnc1_rpt2"/>
    <property type="match status" value="1"/>
</dbReference>
<organism evidence="5 6">
    <name type="scientific">Puccinia sorghi</name>
    <dbReference type="NCBI Taxonomy" id="27349"/>
    <lineage>
        <taxon>Eukaryota</taxon>
        <taxon>Fungi</taxon>
        <taxon>Dikarya</taxon>
        <taxon>Basidiomycota</taxon>
        <taxon>Pucciniomycotina</taxon>
        <taxon>Pucciniomycetes</taxon>
        <taxon>Pucciniales</taxon>
        <taxon>Pucciniaceae</taxon>
        <taxon>Puccinia</taxon>
    </lineage>
</organism>
<dbReference type="PANTHER" id="PTHR10288">
    <property type="entry name" value="KH DOMAIN CONTAINING RNA BINDING PROTEIN"/>
    <property type="match status" value="1"/>
</dbReference>
<name>A0A0L6VJ03_9BASI</name>
<feature type="compositionally biased region" description="Polar residues" evidence="3">
    <location>
        <begin position="1"/>
        <end position="31"/>
    </location>
</feature>
<sequence>MAAVTSPTLPNTASAEKSTARPNGMPINSTGAGADPASNVTLRALVSTKEGLVLVCLILSCPWTHSSLDHSPISSEEFKQLTRPFSCPFHSRRYHRQRRKDRCRDQRTDRHQSWCLKSGPRCPRPNLQRQRWLGRFSIPYIPTCLHPTILTHHTFWMVVVQAYAIVAEAILQNPLAATDPALTVPPPTATTTIIRVLVSHNLMGSIIGRQGSKIKEIQDTSGVRMVASKEMLPQSTERVVEVQGSPDAIRVAIHEIGKCLMEDWERAHGTVLYQPGALGAEGPSAAYPGGALAGGFGASQGYGNARRSSAPLGTANGNALPGATRRASNYNSAGMENPPHRSREGSLGASLPPASTDQVLRTQNISIPSDMVGVSGRLSASYPCCAFTDLISTQCIIGKAGAKINEIRRLSGSKISIAKTPHDESGERMFTIIGSPEANEKALFLLYNQLANPYLMDYTESEKERRVSTVQEEEAQ</sequence>
<protein>
    <recommendedName>
        <fullName evidence="4">K Homology domain-containing protein</fullName>
    </recommendedName>
</protein>
<dbReference type="Gene3D" id="3.30.1370.10">
    <property type="entry name" value="K Homology domain, type 1"/>
    <property type="match status" value="2"/>
</dbReference>
<keyword evidence="2" id="KW-0694">RNA-binding</keyword>
<dbReference type="SMART" id="SM00322">
    <property type="entry name" value="KH"/>
    <property type="match status" value="2"/>
</dbReference>
<reference evidence="5 6" key="1">
    <citation type="submission" date="2015-08" db="EMBL/GenBank/DDBJ databases">
        <title>Next Generation Sequencing and Analysis of the Genome of Puccinia sorghi L Schw, the Causal Agent of Maize Common Rust.</title>
        <authorList>
            <person name="Rochi L."/>
            <person name="Burguener G."/>
            <person name="Darino M."/>
            <person name="Turjanski A."/>
            <person name="Kreff E."/>
            <person name="Dieguez M.J."/>
            <person name="Sacco F."/>
        </authorList>
    </citation>
    <scope>NUCLEOTIDE SEQUENCE [LARGE SCALE GENOMIC DNA]</scope>
    <source>
        <strain evidence="5 6">RO10H11247</strain>
    </source>
</reference>
<dbReference type="OrthoDB" id="1937934at2759"/>
<gene>
    <name evidence="5" type="ORF">VP01_1517g1</name>
</gene>
<dbReference type="AlphaFoldDB" id="A0A0L6VJ03"/>
<evidence type="ECO:0000313" key="6">
    <source>
        <dbReference type="Proteomes" id="UP000037035"/>
    </source>
</evidence>
<dbReference type="STRING" id="27349.A0A0L6VJ03"/>
<dbReference type="Proteomes" id="UP000037035">
    <property type="component" value="Unassembled WGS sequence"/>
</dbReference>
<feature type="region of interest" description="Disordered" evidence="3">
    <location>
        <begin position="307"/>
        <end position="355"/>
    </location>
</feature>